<sequence length="57" mass="6589">MGICFICFFSRRAPVHASDFLRNLGIIVDACSRTYTTQITLPVRQRTDTGPRWWTVL</sequence>
<dbReference type="EMBL" id="KK852642">
    <property type="protein sequence ID" value="KDR19594.1"/>
    <property type="molecule type" value="Genomic_DNA"/>
</dbReference>
<name>A0A067RA52_ZOONE</name>
<proteinExistence type="predicted"/>
<evidence type="ECO:0000313" key="1">
    <source>
        <dbReference type="EMBL" id="KDR19594.1"/>
    </source>
</evidence>
<organism evidence="1 2">
    <name type="scientific">Zootermopsis nevadensis</name>
    <name type="common">Dampwood termite</name>
    <dbReference type="NCBI Taxonomy" id="136037"/>
    <lineage>
        <taxon>Eukaryota</taxon>
        <taxon>Metazoa</taxon>
        <taxon>Ecdysozoa</taxon>
        <taxon>Arthropoda</taxon>
        <taxon>Hexapoda</taxon>
        <taxon>Insecta</taxon>
        <taxon>Pterygota</taxon>
        <taxon>Neoptera</taxon>
        <taxon>Polyneoptera</taxon>
        <taxon>Dictyoptera</taxon>
        <taxon>Blattodea</taxon>
        <taxon>Blattoidea</taxon>
        <taxon>Termitoidae</taxon>
        <taxon>Termopsidae</taxon>
        <taxon>Zootermopsis</taxon>
    </lineage>
</organism>
<evidence type="ECO:0000313" key="2">
    <source>
        <dbReference type="Proteomes" id="UP000027135"/>
    </source>
</evidence>
<accession>A0A067RA52</accession>
<reference evidence="1 2" key="1">
    <citation type="journal article" date="2014" name="Nat. Commun.">
        <title>Molecular traces of alternative social organization in a termite genome.</title>
        <authorList>
            <person name="Terrapon N."/>
            <person name="Li C."/>
            <person name="Robertson H.M."/>
            <person name="Ji L."/>
            <person name="Meng X."/>
            <person name="Booth W."/>
            <person name="Chen Z."/>
            <person name="Childers C.P."/>
            <person name="Glastad K.M."/>
            <person name="Gokhale K."/>
            <person name="Gowin J."/>
            <person name="Gronenberg W."/>
            <person name="Hermansen R.A."/>
            <person name="Hu H."/>
            <person name="Hunt B.G."/>
            <person name="Huylmans A.K."/>
            <person name="Khalil S.M."/>
            <person name="Mitchell R.D."/>
            <person name="Munoz-Torres M.C."/>
            <person name="Mustard J.A."/>
            <person name="Pan H."/>
            <person name="Reese J.T."/>
            <person name="Scharf M.E."/>
            <person name="Sun F."/>
            <person name="Vogel H."/>
            <person name="Xiao J."/>
            <person name="Yang W."/>
            <person name="Yang Z."/>
            <person name="Yang Z."/>
            <person name="Zhou J."/>
            <person name="Zhu J."/>
            <person name="Brent C.S."/>
            <person name="Elsik C.G."/>
            <person name="Goodisman M.A."/>
            <person name="Liberles D.A."/>
            <person name="Roe R.M."/>
            <person name="Vargo E.L."/>
            <person name="Vilcinskas A."/>
            <person name="Wang J."/>
            <person name="Bornberg-Bauer E."/>
            <person name="Korb J."/>
            <person name="Zhang G."/>
            <person name="Liebig J."/>
        </authorList>
    </citation>
    <scope>NUCLEOTIDE SEQUENCE [LARGE SCALE GENOMIC DNA]</scope>
    <source>
        <tissue evidence="1">Whole organism</tissue>
    </source>
</reference>
<dbReference type="AlphaFoldDB" id="A0A067RA52"/>
<keyword evidence="2" id="KW-1185">Reference proteome</keyword>
<protein>
    <submittedName>
        <fullName evidence="1">Uncharacterized protein</fullName>
    </submittedName>
</protein>
<dbReference type="Proteomes" id="UP000027135">
    <property type="component" value="Unassembled WGS sequence"/>
</dbReference>
<gene>
    <name evidence="1" type="ORF">L798_06127</name>
</gene>
<dbReference type="InParanoid" id="A0A067RA52"/>